<dbReference type="Pfam" id="PF03884">
    <property type="entry name" value="YacG"/>
    <property type="match status" value="1"/>
</dbReference>
<feature type="binding site" evidence="3">
    <location>
        <position position="15"/>
    </location>
    <ligand>
        <name>Zn(2+)</name>
        <dbReference type="ChEBI" id="CHEBI:29105"/>
    </ligand>
</feature>
<dbReference type="Gene3D" id="3.30.50.10">
    <property type="entry name" value="Erythroid Transcription Factor GATA-1, subunit A"/>
    <property type="match status" value="1"/>
</dbReference>
<evidence type="ECO:0000313" key="4">
    <source>
        <dbReference type="EMBL" id="RFO97973.1"/>
    </source>
</evidence>
<dbReference type="HAMAP" id="MF_00649">
    <property type="entry name" value="DNA_gyrase_inhibitor_YacG"/>
    <property type="match status" value="1"/>
</dbReference>
<comment type="caution">
    <text evidence="4">The sequence shown here is derived from an EMBL/GenBank/DDBJ whole genome shotgun (WGS) entry which is preliminary data.</text>
</comment>
<organism evidence="4 5">
    <name type="scientific">Rhodoferax lacus</name>
    <dbReference type="NCBI Taxonomy" id="2184758"/>
    <lineage>
        <taxon>Bacteria</taxon>
        <taxon>Pseudomonadati</taxon>
        <taxon>Pseudomonadota</taxon>
        <taxon>Betaproteobacteria</taxon>
        <taxon>Burkholderiales</taxon>
        <taxon>Comamonadaceae</taxon>
        <taxon>Rhodoferax</taxon>
    </lineage>
</organism>
<keyword evidence="5" id="KW-1185">Reference proteome</keyword>
<evidence type="ECO:0000256" key="1">
    <source>
        <dbReference type="ARBA" id="ARBA00022723"/>
    </source>
</evidence>
<reference evidence="4 5" key="1">
    <citation type="submission" date="2018-05" db="EMBL/GenBank/DDBJ databases">
        <title>Rhodoferax soyangensis sp.nov., isolated from an oligotrophic freshwater lake.</title>
        <authorList>
            <person name="Park M."/>
        </authorList>
    </citation>
    <scope>NUCLEOTIDE SEQUENCE [LARGE SCALE GENOMIC DNA]</scope>
    <source>
        <strain evidence="4 5">IMCC26218</strain>
    </source>
</reference>
<dbReference type="Proteomes" id="UP000260665">
    <property type="component" value="Unassembled WGS sequence"/>
</dbReference>
<dbReference type="EMBL" id="QFZK01000002">
    <property type="protein sequence ID" value="RFO97973.1"/>
    <property type="molecule type" value="Genomic_DNA"/>
</dbReference>
<dbReference type="AlphaFoldDB" id="A0A3E1RFC8"/>
<dbReference type="RefSeq" id="WP_117174469.1">
    <property type="nucleotide sequence ID" value="NZ_QFZK01000002.1"/>
</dbReference>
<feature type="binding site" evidence="3">
    <location>
        <position position="12"/>
    </location>
    <ligand>
        <name>Zn(2+)</name>
        <dbReference type="ChEBI" id="CHEBI:29105"/>
    </ligand>
</feature>
<name>A0A3E1RFC8_9BURK</name>
<dbReference type="OrthoDB" id="9809663at2"/>
<dbReference type="InterPro" id="IPR005584">
    <property type="entry name" value="DNA_gyrase_inhibitor_YacG"/>
</dbReference>
<comment type="cofactor">
    <cofactor evidence="3">
        <name>Zn(2+)</name>
        <dbReference type="ChEBI" id="CHEBI:29105"/>
    </cofactor>
    <text evidence="3">Binds 1 zinc ion.</text>
</comment>
<feature type="binding site" evidence="3">
    <location>
        <position position="35"/>
    </location>
    <ligand>
        <name>Zn(2+)</name>
        <dbReference type="ChEBI" id="CHEBI:29105"/>
    </ligand>
</feature>
<dbReference type="InterPro" id="IPR013088">
    <property type="entry name" value="Znf_NHR/GATA"/>
</dbReference>
<dbReference type="GO" id="GO:0008270">
    <property type="term" value="F:zinc ion binding"/>
    <property type="evidence" value="ECO:0007669"/>
    <property type="project" value="UniProtKB-UniRule"/>
</dbReference>
<evidence type="ECO:0000256" key="3">
    <source>
        <dbReference type="HAMAP-Rule" id="MF_00649"/>
    </source>
</evidence>
<dbReference type="PANTHER" id="PTHR36150:SF1">
    <property type="entry name" value="DNA GYRASE INHIBITOR YACG"/>
    <property type="match status" value="1"/>
</dbReference>
<evidence type="ECO:0000256" key="2">
    <source>
        <dbReference type="ARBA" id="ARBA00022833"/>
    </source>
</evidence>
<accession>A0A3E1RFC8</accession>
<dbReference type="GO" id="GO:0006355">
    <property type="term" value="P:regulation of DNA-templated transcription"/>
    <property type="evidence" value="ECO:0007669"/>
    <property type="project" value="InterPro"/>
</dbReference>
<proteinExistence type="inferred from homology"/>
<comment type="subunit">
    <text evidence="3">Interacts with GyrB.</text>
</comment>
<dbReference type="SUPFAM" id="SSF57716">
    <property type="entry name" value="Glucocorticoid receptor-like (DNA-binding domain)"/>
    <property type="match status" value="1"/>
</dbReference>
<comment type="function">
    <text evidence="3">Inhibits all the catalytic activities of DNA gyrase by preventing its interaction with DNA. Acts by binding directly to the C-terminal domain of GyrB, which probably disrupts DNA binding by the gyrase.</text>
</comment>
<keyword evidence="2 3" id="KW-0862">Zinc</keyword>
<dbReference type="GO" id="GO:0008657">
    <property type="term" value="F:DNA topoisomerase type II (double strand cut, ATP-hydrolyzing) inhibitor activity"/>
    <property type="evidence" value="ECO:0007669"/>
    <property type="project" value="UniProtKB-UniRule"/>
</dbReference>
<keyword evidence="1 3" id="KW-0479">Metal-binding</keyword>
<sequence length="67" mass="7253">MDASIPTKIVRCPACGGKSIYAASNAFRPFCSERCKNLDFGAWASEAFRVPTEAPPEDGLYGDPKLQ</sequence>
<comment type="similarity">
    <text evidence="3">Belongs to the DNA gyrase inhibitor YacG family.</text>
</comment>
<evidence type="ECO:0000313" key="5">
    <source>
        <dbReference type="Proteomes" id="UP000260665"/>
    </source>
</evidence>
<dbReference type="PANTHER" id="PTHR36150">
    <property type="entry name" value="DNA GYRASE INHIBITOR YACG"/>
    <property type="match status" value="1"/>
</dbReference>
<gene>
    <name evidence="3" type="primary">yacG</name>
    <name evidence="4" type="ORF">DIC66_04405</name>
</gene>
<protein>
    <recommendedName>
        <fullName evidence="3">DNA gyrase inhibitor YacG</fullName>
    </recommendedName>
</protein>
<feature type="binding site" evidence="3">
    <location>
        <position position="31"/>
    </location>
    <ligand>
        <name>Zn(2+)</name>
        <dbReference type="ChEBI" id="CHEBI:29105"/>
    </ligand>
</feature>